<reference evidence="2 3" key="1">
    <citation type="submission" date="2018-11" db="EMBL/GenBank/DDBJ databases">
        <authorList>
            <person name="Ye M.-Q."/>
            <person name="Du Z.-J."/>
        </authorList>
    </citation>
    <scope>NUCLEOTIDE SEQUENCE [LARGE SCALE GENOMIC DNA]</scope>
    <source>
        <strain evidence="2 3">U0105</strain>
    </source>
</reference>
<name>A0A3N5YLK0_9ALTE</name>
<evidence type="ECO:0000313" key="3">
    <source>
        <dbReference type="Proteomes" id="UP000275281"/>
    </source>
</evidence>
<dbReference type="EMBL" id="RPOK01000004">
    <property type="protein sequence ID" value="RPJ66041.1"/>
    <property type="molecule type" value="Genomic_DNA"/>
</dbReference>
<dbReference type="PROSITE" id="PS51707">
    <property type="entry name" value="CYTH"/>
    <property type="match status" value="1"/>
</dbReference>
<evidence type="ECO:0000259" key="1">
    <source>
        <dbReference type="PROSITE" id="PS51707"/>
    </source>
</evidence>
<accession>A0A3N5YLK0</accession>
<dbReference type="Gene3D" id="2.40.320.10">
    <property type="entry name" value="Hypothetical Protein Pfu-838710-001"/>
    <property type="match status" value="1"/>
</dbReference>
<protein>
    <submittedName>
        <fullName evidence="2">CYTH domain-containing protein</fullName>
    </submittedName>
</protein>
<feature type="domain" description="CYTH" evidence="1">
    <location>
        <begin position="3"/>
        <end position="208"/>
    </location>
</feature>
<gene>
    <name evidence="2" type="ORF">DRW07_14660</name>
</gene>
<dbReference type="PANTHER" id="PTHR39569">
    <property type="entry name" value="INORGANIC TRIPHOSPHATASE"/>
    <property type="match status" value="1"/>
</dbReference>
<dbReference type="Pfam" id="PF01928">
    <property type="entry name" value="CYTH"/>
    <property type="match status" value="1"/>
</dbReference>
<dbReference type="OrthoDB" id="3034217at2"/>
<dbReference type="AlphaFoldDB" id="A0A3N5YLK0"/>
<dbReference type="InterPro" id="IPR033469">
    <property type="entry name" value="CYTH-like_dom_sf"/>
</dbReference>
<dbReference type="InterPro" id="IPR039013">
    <property type="entry name" value="YgiF"/>
</dbReference>
<keyword evidence="3" id="KW-1185">Reference proteome</keyword>
<dbReference type="PANTHER" id="PTHR39569:SF1">
    <property type="entry name" value="INORGANIC TRIPHOSPHATASE"/>
    <property type="match status" value="1"/>
</dbReference>
<dbReference type="InterPro" id="IPR023577">
    <property type="entry name" value="CYTH_domain"/>
</dbReference>
<dbReference type="GO" id="GO:0050355">
    <property type="term" value="F:inorganic triphosphate phosphatase activity"/>
    <property type="evidence" value="ECO:0007669"/>
    <property type="project" value="InterPro"/>
</dbReference>
<dbReference type="Proteomes" id="UP000275281">
    <property type="component" value="Unassembled WGS sequence"/>
</dbReference>
<dbReference type="SMART" id="SM01118">
    <property type="entry name" value="CYTH"/>
    <property type="match status" value="1"/>
</dbReference>
<dbReference type="SUPFAM" id="SSF55154">
    <property type="entry name" value="CYTH-like phosphatases"/>
    <property type="match status" value="1"/>
</dbReference>
<organism evidence="2 3">
    <name type="scientific">Alteromonas sediminis</name>
    <dbReference type="NCBI Taxonomy" id="2259342"/>
    <lineage>
        <taxon>Bacteria</taxon>
        <taxon>Pseudomonadati</taxon>
        <taxon>Pseudomonadota</taxon>
        <taxon>Gammaproteobacteria</taxon>
        <taxon>Alteromonadales</taxon>
        <taxon>Alteromonadaceae</taxon>
        <taxon>Alteromonas/Salinimonas group</taxon>
        <taxon>Alteromonas</taxon>
    </lineage>
</organism>
<evidence type="ECO:0000313" key="2">
    <source>
        <dbReference type="EMBL" id="RPJ66041.1"/>
    </source>
</evidence>
<proteinExistence type="predicted"/>
<comment type="caution">
    <text evidence="2">The sequence shown here is derived from an EMBL/GenBank/DDBJ whole genome shotgun (WGS) entry which is preliminary data.</text>
</comment>
<sequence>MSEIELELKFVVGQPASSLWDDALRRALEKNDFTVVGTQKCELENTYFDTAKHIFEQHKVGMRVRGRDGQYEQTLKTQKEIKGGLHERNEFNVALADATPDLSAFPAHIWQDLSFAMPQNDELERQFTTHFTRLTIYLKHPLGECELVFDEGSIASDSAKQALNEVEIELVSGSAAVLLQVARLFTDKQVRLSDTSKAAQGYQLLQGLTNKTLPLPSHLMLDDRMSTEAVFCLGCETAMAHWQYHEHRFFAADSAKMLPEIQMSLRLLLQTLSLFLPVLQCQPLLDLQQRVLAFSDKWIWVDELQSTRFLLSKKGPFHKTLGRQGAVVSYLQGRQTGLINSHIPEKLLCSKDANEIKLAVIDMLLTKPWREHAQGVEQPVIEHAKGWLSQGRQTLHQSLQSARPLPAANYIAIETLLRQTLLNGFLLSDLFMHSRAGRAPWLDILIGIDEIRALVLLKQALCDAELDYEEGLIEWVDEKMNHLLQIMERTRQVALSKDVYW</sequence>
<dbReference type="RefSeq" id="WP_124028672.1">
    <property type="nucleotide sequence ID" value="NZ_JBHRSN010000007.1"/>
</dbReference>
<dbReference type="GO" id="GO:0046872">
    <property type="term" value="F:metal ion binding"/>
    <property type="evidence" value="ECO:0007669"/>
    <property type="project" value="TreeGrafter"/>
</dbReference>
<dbReference type="CDD" id="cd07756">
    <property type="entry name" value="CYTH-like_Pase_CHAD"/>
    <property type="match status" value="1"/>
</dbReference>